<proteinExistence type="predicted"/>
<dbReference type="AlphaFoldDB" id="A0A835Z0K0"/>
<reference evidence="1" key="1">
    <citation type="submission" date="2021-02" db="EMBL/GenBank/DDBJ databases">
        <title>First Annotated Genome of the Yellow-green Alga Tribonema minus.</title>
        <authorList>
            <person name="Mahan K.M."/>
        </authorList>
    </citation>
    <scope>NUCLEOTIDE SEQUENCE</scope>
    <source>
        <strain evidence="1">UTEX B ZZ1240</strain>
    </source>
</reference>
<dbReference type="EMBL" id="JAFCMP010000149">
    <property type="protein sequence ID" value="KAG5184830.1"/>
    <property type="molecule type" value="Genomic_DNA"/>
</dbReference>
<accession>A0A835Z0K0</accession>
<sequence length="308" mass="31156">MIAAQVYPAFSRNFEDDEEYEAARAAVLKRSAAGLKADPILRWTSPDTHSPYKCQILLVALQPAAKFAATHFSTASKTPVGHLDLPVEHNFDAEAVDAPPPPPPLSNGAAASACRFDVFDIGGDALLALSAGAAVPEARAHRWASGLFSYIQAAAVVVVDALVGAAGADALAGGRGSSGSSSIRVVATSAAALGDTGAPDSSLGGGGDSAAGAAALAQKFEELSAPTLLAGAAAALISHAQRRGVPAVALLGALRISEGRTISGVLAETLPALQEFLGSGVQLAPTPSGSSESTLEAEFLRRTENMYM</sequence>
<protein>
    <recommendedName>
        <fullName evidence="3">Proteasome assembly chaperone 1</fullName>
    </recommendedName>
</protein>
<gene>
    <name evidence="1" type="ORF">JKP88DRAFT_237297</name>
</gene>
<dbReference type="Proteomes" id="UP000664859">
    <property type="component" value="Unassembled WGS sequence"/>
</dbReference>
<organism evidence="1 2">
    <name type="scientific">Tribonema minus</name>
    <dbReference type="NCBI Taxonomy" id="303371"/>
    <lineage>
        <taxon>Eukaryota</taxon>
        <taxon>Sar</taxon>
        <taxon>Stramenopiles</taxon>
        <taxon>Ochrophyta</taxon>
        <taxon>PX clade</taxon>
        <taxon>Xanthophyceae</taxon>
        <taxon>Tribonematales</taxon>
        <taxon>Tribonemataceae</taxon>
        <taxon>Tribonema</taxon>
    </lineage>
</organism>
<evidence type="ECO:0000313" key="2">
    <source>
        <dbReference type="Proteomes" id="UP000664859"/>
    </source>
</evidence>
<comment type="caution">
    <text evidence="1">The sequence shown here is derived from an EMBL/GenBank/DDBJ whole genome shotgun (WGS) entry which is preliminary data.</text>
</comment>
<evidence type="ECO:0000313" key="1">
    <source>
        <dbReference type="EMBL" id="KAG5184830.1"/>
    </source>
</evidence>
<keyword evidence="2" id="KW-1185">Reference proteome</keyword>
<name>A0A835Z0K0_9STRA</name>
<evidence type="ECO:0008006" key="3">
    <source>
        <dbReference type="Google" id="ProtNLM"/>
    </source>
</evidence>